<dbReference type="SUPFAM" id="SSF69255">
    <property type="entry name" value="gp5 N-terminal domain-like"/>
    <property type="match status" value="1"/>
</dbReference>
<dbReference type="Gene3D" id="2.40.50.260">
    <property type="entry name" value="Nucleic acid-binding protein domain"/>
    <property type="match status" value="1"/>
</dbReference>
<dbReference type="InterPro" id="IPR009590">
    <property type="entry name" value="Gp5_OB_N"/>
</dbReference>
<feature type="domain" description="Protein Gp5 N-terminal OB-fold" evidence="1">
    <location>
        <begin position="39"/>
        <end position="106"/>
    </location>
</feature>
<gene>
    <name evidence="2" type="ORF">METZ01_LOCUS180757</name>
</gene>
<dbReference type="EMBL" id="UINC01035462">
    <property type="protein sequence ID" value="SVB27903.1"/>
    <property type="molecule type" value="Genomic_DNA"/>
</dbReference>
<organism evidence="2">
    <name type="scientific">marine metagenome</name>
    <dbReference type="NCBI Taxonomy" id="408172"/>
    <lineage>
        <taxon>unclassified sequences</taxon>
        <taxon>metagenomes</taxon>
        <taxon>ecological metagenomes</taxon>
    </lineage>
</organism>
<evidence type="ECO:0000259" key="1">
    <source>
        <dbReference type="Pfam" id="PF06714"/>
    </source>
</evidence>
<feature type="non-terminal residue" evidence="2">
    <location>
        <position position="363"/>
    </location>
</feature>
<dbReference type="Gene3D" id="3.10.450.190">
    <property type="match status" value="1"/>
</dbReference>
<sequence>MAYFMGKGGFVWWQGVVEDRHDPLYLGRCKIRVLGWHSENKNDQPTAGLPWAYPVAPITSASQTGVGSTPLGPVEGTWVIGFYRDGEDGQEPMFFGTIGGIPELDAKGINNDGTETGGRGFLDPRLEGGDVGHPMFPDEGGKRDLFYNPVADLVPREPATIIHNANPDPSEDVQTVAVSAKTTLEKKSEVRSMIGTTGPNTTTPPFTVKVVEQPLRSTYPDTGLANTSLSTTRNLDYLKEPTTNRLARGIRGNTDTSDPRVSGIVFEKMENRKAGQMHIPTADGKSWSEPPSPWQAIYPYNHVHQTESGHVIEMDDTPNRERLHWYHRTGTFTEIHPVGIKVDKIVNNYYNIILGAKYTHIEA</sequence>
<accession>A0A382CRG5</accession>
<reference evidence="2" key="1">
    <citation type="submission" date="2018-05" db="EMBL/GenBank/DDBJ databases">
        <authorList>
            <person name="Lanie J.A."/>
            <person name="Ng W.-L."/>
            <person name="Kazmierczak K.M."/>
            <person name="Andrzejewski T.M."/>
            <person name="Davidsen T.M."/>
            <person name="Wayne K.J."/>
            <person name="Tettelin H."/>
            <person name="Glass J.I."/>
            <person name="Rusch D."/>
            <person name="Podicherti R."/>
            <person name="Tsui H.-C.T."/>
            <person name="Winkler M.E."/>
        </authorList>
    </citation>
    <scope>NUCLEOTIDE SEQUENCE</scope>
</reference>
<protein>
    <recommendedName>
        <fullName evidence="1">Protein Gp5 N-terminal OB-fold domain-containing protein</fullName>
    </recommendedName>
</protein>
<proteinExistence type="predicted"/>
<dbReference type="SUPFAM" id="SSF69349">
    <property type="entry name" value="Phage fibre proteins"/>
    <property type="match status" value="1"/>
</dbReference>
<name>A0A382CRG5_9ZZZZ</name>
<dbReference type="AlphaFoldDB" id="A0A382CRG5"/>
<evidence type="ECO:0000313" key="2">
    <source>
        <dbReference type="EMBL" id="SVB27903.1"/>
    </source>
</evidence>
<dbReference type="Pfam" id="PF06714">
    <property type="entry name" value="Gp5_OB"/>
    <property type="match status" value="1"/>
</dbReference>